<keyword evidence="1" id="KW-0732">Signal</keyword>
<organism evidence="4">
    <name type="scientific">Haemonchus placei</name>
    <name type="common">Barber's pole worm</name>
    <dbReference type="NCBI Taxonomy" id="6290"/>
    <lineage>
        <taxon>Eukaryota</taxon>
        <taxon>Metazoa</taxon>
        <taxon>Ecdysozoa</taxon>
        <taxon>Nematoda</taxon>
        <taxon>Chromadorea</taxon>
        <taxon>Rhabditida</taxon>
        <taxon>Rhabditina</taxon>
        <taxon>Rhabditomorpha</taxon>
        <taxon>Strongyloidea</taxon>
        <taxon>Trichostrongylidae</taxon>
        <taxon>Haemonchus</taxon>
    </lineage>
</organism>
<keyword evidence="3" id="KW-1185">Reference proteome</keyword>
<dbReference type="AlphaFoldDB" id="A0A0N4WCS3"/>
<evidence type="ECO:0000313" key="3">
    <source>
        <dbReference type="Proteomes" id="UP000268014"/>
    </source>
</evidence>
<sequence>MILLIFLLISAATSCKLRARVFSTTTNPVFAQFTFYNGTKSQVYHFERMQQSYGLTLQSPICDLKPTILKSYKNWPVPGVKPIGQTQAFIEGPKMIILFLLLISAVSTCKLKARVFSASFHPVWAQFTFFNETKSEMYEFTTNNQNHTLYIVGKDCNMKPTILKSYNEPPYDGLAPIGQTSAFIEGQGMLDYTVISDFSGSVMFVLILISISLVSSCKLKVKVDAETYHPVWAQFTFHNETKSKVYKFTDGHQNHTLYIEGLICNLKPTILKSYKQSPKPGVKPIGQTAAFVEGHGMIGYTVWTGLLNFTSSF</sequence>
<dbReference type="PANTHER" id="PTHR37427">
    <property type="entry name" value="PROTEIN CBG20963-RELATED"/>
    <property type="match status" value="1"/>
</dbReference>
<reference evidence="4" key="1">
    <citation type="submission" date="2017-02" db="UniProtKB">
        <authorList>
            <consortium name="WormBaseParasite"/>
        </authorList>
    </citation>
    <scope>IDENTIFICATION</scope>
</reference>
<dbReference type="Proteomes" id="UP000268014">
    <property type="component" value="Unassembled WGS sequence"/>
</dbReference>
<dbReference type="EMBL" id="UZAF01016837">
    <property type="protein sequence ID" value="VDO34551.1"/>
    <property type="molecule type" value="Genomic_DNA"/>
</dbReference>
<reference evidence="2 3" key="2">
    <citation type="submission" date="2018-11" db="EMBL/GenBank/DDBJ databases">
        <authorList>
            <consortium name="Pathogen Informatics"/>
        </authorList>
    </citation>
    <scope>NUCLEOTIDE SEQUENCE [LARGE SCALE GENOMIC DNA]</scope>
    <source>
        <strain evidence="2 3">MHpl1</strain>
    </source>
</reference>
<name>A0A0N4WCS3_HAEPC</name>
<evidence type="ECO:0000313" key="4">
    <source>
        <dbReference type="WBParaSite" id="HPLM_0000833901-mRNA-1"/>
    </source>
</evidence>
<feature type="signal peptide" evidence="1">
    <location>
        <begin position="1"/>
        <end position="19"/>
    </location>
</feature>
<dbReference type="PANTHER" id="PTHR37427:SF1">
    <property type="entry name" value="LIPOCALIN-LIKE DOMAIN-CONTAINING PROTEIN"/>
    <property type="match status" value="1"/>
</dbReference>
<evidence type="ECO:0000313" key="2">
    <source>
        <dbReference type="EMBL" id="VDO34551.1"/>
    </source>
</evidence>
<accession>A0A0N4WCS3</accession>
<dbReference type="OrthoDB" id="5869907at2759"/>
<gene>
    <name evidence="2" type="ORF">HPLM_LOCUS8331</name>
</gene>
<feature type="chain" id="PRO_5043123619" evidence="1">
    <location>
        <begin position="20"/>
        <end position="313"/>
    </location>
</feature>
<evidence type="ECO:0000256" key="1">
    <source>
        <dbReference type="SAM" id="SignalP"/>
    </source>
</evidence>
<protein>
    <submittedName>
        <fullName evidence="4">CUB_2 domain-containing protein</fullName>
    </submittedName>
</protein>
<proteinExistence type="predicted"/>
<dbReference type="WBParaSite" id="HPLM_0000833901-mRNA-1">
    <property type="protein sequence ID" value="HPLM_0000833901-mRNA-1"/>
    <property type="gene ID" value="HPLM_0000833901"/>
</dbReference>